<organism evidence="6 7">
    <name type="scientific">Crassostrea virginica</name>
    <name type="common">Eastern oyster</name>
    <dbReference type="NCBI Taxonomy" id="6565"/>
    <lineage>
        <taxon>Eukaryota</taxon>
        <taxon>Metazoa</taxon>
        <taxon>Spiralia</taxon>
        <taxon>Lophotrochozoa</taxon>
        <taxon>Mollusca</taxon>
        <taxon>Bivalvia</taxon>
        <taxon>Autobranchia</taxon>
        <taxon>Pteriomorphia</taxon>
        <taxon>Ostreida</taxon>
        <taxon>Ostreoidea</taxon>
        <taxon>Ostreidae</taxon>
        <taxon>Crassostrea</taxon>
    </lineage>
</organism>
<accession>A0A8B8AXD4</accession>
<keyword evidence="5" id="KW-0732">Signal</keyword>
<dbReference type="RefSeq" id="XP_022295388.1">
    <property type="nucleotide sequence ID" value="XM_022439680.1"/>
</dbReference>
<keyword evidence="3" id="KW-0964">Secreted</keyword>
<evidence type="ECO:0000256" key="5">
    <source>
        <dbReference type="SAM" id="SignalP"/>
    </source>
</evidence>
<evidence type="ECO:0000313" key="6">
    <source>
        <dbReference type="Proteomes" id="UP000694844"/>
    </source>
</evidence>
<dbReference type="GeneID" id="111105403"/>
<protein>
    <submittedName>
        <fullName evidence="7">Hemagglutinin/amebocyte aggregation factor-like</fullName>
    </submittedName>
</protein>
<feature type="chain" id="PRO_5034861010" evidence="5">
    <location>
        <begin position="20"/>
        <end position="176"/>
    </location>
</feature>
<dbReference type="OrthoDB" id="5975249at2759"/>
<evidence type="ECO:0000256" key="1">
    <source>
        <dbReference type="ARBA" id="ARBA00004613"/>
    </source>
</evidence>
<dbReference type="KEGG" id="cvn:111105403"/>
<dbReference type="GO" id="GO:0031012">
    <property type="term" value="C:extracellular matrix"/>
    <property type="evidence" value="ECO:0007669"/>
    <property type="project" value="TreeGrafter"/>
</dbReference>
<dbReference type="GO" id="GO:0005615">
    <property type="term" value="C:extracellular space"/>
    <property type="evidence" value="ECO:0007669"/>
    <property type="project" value="TreeGrafter"/>
</dbReference>
<sequence length="176" mass="20244">MKTLFLALVAILSLEISAAWKNDWDQPLAFKCPSSNSQISQIVSIHDNNKEDRLFDFGCRLVDGLVSGPISCRISEYVNNFDEPVLYACPNGGYLNGVYSVHDNVPEDRKFKFRCCTPMSGYYHKNCMWTDWANNWDRRLDYSVPSGYVIMGVKSIHDNDKQDRRFKFGICQIAKH</sequence>
<proteinExistence type="inferred from homology"/>
<dbReference type="Proteomes" id="UP000694844">
    <property type="component" value="Chromosome 7"/>
</dbReference>
<comment type="similarity">
    <text evidence="2">Belongs to the dermatopontin family.</text>
</comment>
<dbReference type="PANTHER" id="PTHR15040:SF1">
    <property type="entry name" value="DERMATOPONTIN-LIKE ISOFORM X1"/>
    <property type="match status" value="1"/>
</dbReference>
<evidence type="ECO:0000256" key="4">
    <source>
        <dbReference type="ARBA" id="ARBA00023157"/>
    </source>
</evidence>
<gene>
    <name evidence="7" type="primary">LOC111105403</name>
</gene>
<dbReference type="InterPro" id="IPR026645">
    <property type="entry name" value="Dermatopontin"/>
</dbReference>
<dbReference type="GO" id="GO:0030199">
    <property type="term" value="P:collagen fibril organization"/>
    <property type="evidence" value="ECO:0007669"/>
    <property type="project" value="TreeGrafter"/>
</dbReference>
<keyword evidence="4" id="KW-1015">Disulfide bond</keyword>
<dbReference type="Pfam" id="PF14704">
    <property type="entry name" value="DERM"/>
    <property type="match status" value="1"/>
</dbReference>
<name>A0A8B8AXD4_CRAVI</name>
<evidence type="ECO:0000256" key="3">
    <source>
        <dbReference type="ARBA" id="ARBA00022525"/>
    </source>
</evidence>
<comment type="subcellular location">
    <subcellularLocation>
        <location evidence="1">Secreted</location>
    </subcellularLocation>
</comment>
<dbReference type="PANTHER" id="PTHR15040">
    <property type="entry name" value="DERMATOPONTIN-RELATED"/>
    <property type="match status" value="1"/>
</dbReference>
<reference evidence="7" key="1">
    <citation type="submission" date="2025-08" db="UniProtKB">
        <authorList>
            <consortium name="RefSeq"/>
        </authorList>
    </citation>
    <scope>IDENTIFICATION</scope>
    <source>
        <tissue evidence="7">Whole sample</tissue>
    </source>
</reference>
<evidence type="ECO:0000256" key="2">
    <source>
        <dbReference type="ARBA" id="ARBA00008712"/>
    </source>
</evidence>
<feature type="signal peptide" evidence="5">
    <location>
        <begin position="1"/>
        <end position="19"/>
    </location>
</feature>
<dbReference type="AlphaFoldDB" id="A0A8B8AXD4"/>
<keyword evidence="6" id="KW-1185">Reference proteome</keyword>
<evidence type="ECO:0000313" key="7">
    <source>
        <dbReference type="RefSeq" id="XP_022295388.1"/>
    </source>
</evidence>